<feature type="region of interest" description="Disordered" evidence="1">
    <location>
        <begin position="67"/>
        <end position="87"/>
    </location>
</feature>
<dbReference type="EMBL" id="UXSR01001525">
    <property type="protein sequence ID" value="VDD78345.1"/>
    <property type="molecule type" value="Genomic_DNA"/>
</dbReference>
<dbReference type="Gene3D" id="3.40.50.300">
    <property type="entry name" value="P-loop containing nucleotide triphosphate hydrolases"/>
    <property type="match status" value="1"/>
</dbReference>
<dbReference type="InterPro" id="IPR027417">
    <property type="entry name" value="P-loop_NTPase"/>
</dbReference>
<sequence>MIKSSILACRAIPTCQVRSWFSIRPYTREQRFIKAFEKQEERLKRRSLRKQDFPIVLQSEFSKKLETSREHVASRSLKPGPEDMTNSSKITLHGPEALKQIESQPQNDSFRSLNVRCAGCGAYLHCGIPGTHGFLPEPELIKLLRNETSQRGRRRVNTLPTVCVRCQIINQHNTLLNDSLSPDKYETQVVAELNNQEASTVLLVADMTNLPHSVVPLRLLKPSIHKIILIGNKVDQLPIDGPKFHLRWSRALLDAFVEASGLKEDSVSHIALISALTGYGVQTLLDFLLSKKSGIFGNPVYIVGSTNTGKSSLFNKLLLSDLCKSEARNSIHRATVSFWPGTTVGLLKFPLARMSFVNRAARDESKYVSERTLKAAVKSQDHEIYGYKIVKEGNDILPMAPSNINARVNRVRDSSQDLSAMPTFRFCRESNGTGDIVDSDMGLKNMLQGQLGVLATIERDPAAGNRVIISETLDSRHFNARAWCYDTPGLASPGQSLNFLSGDQLFEYLSLISGKKSDFHYPERRFLLPRTFVLRPNLTMLIGRLGRLDVLSSDGPVYLTTQTRLPVHIVETNDVSAYWTEYALFLGPGCSFAEGASDEQSIPPMTPIDLETIHPTGLEQSVADVVLSGAGKYFFFE</sequence>
<dbReference type="InterPro" id="IPR006073">
    <property type="entry name" value="GTP-bd"/>
</dbReference>
<feature type="domain" description="G" evidence="2">
    <location>
        <begin position="300"/>
        <end position="348"/>
    </location>
</feature>
<evidence type="ECO:0000256" key="1">
    <source>
        <dbReference type="SAM" id="MobiDB-lite"/>
    </source>
</evidence>
<dbReference type="STRING" id="53468.A0A0R3UBP9"/>
<dbReference type="GO" id="GO:0005525">
    <property type="term" value="F:GTP binding"/>
    <property type="evidence" value="ECO:0007669"/>
    <property type="project" value="InterPro"/>
</dbReference>
<dbReference type="PANTHER" id="PTHR46406">
    <property type="entry name" value="NITRIC OXIDE-ASSOCIATED PROTEIN 1"/>
    <property type="match status" value="1"/>
</dbReference>
<evidence type="ECO:0000313" key="4">
    <source>
        <dbReference type="Proteomes" id="UP000267029"/>
    </source>
</evidence>
<gene>
    <name evidence="3" type="ORF">MCOS_LOCUS4348</name>
</gene>
<dbReference type="Proteomes" id="UP000267029">
    <property type="component" value="Unassembled WGS sequence"/>
</dbReference>
<organism evidence="3 4">
    <name type="scientific">Mesocestoides corti</name>
    <name type="common">Flatworm</name>
    <dbReference type="NCBI Taxonomy" id="53468"/>
    <lineage>
        <taxon>Eukaryota</taxon>
        <taxon>Metazoa</taxon>
        <taxon>Spiralia</taxon>
        <taxon>Lophotrochozoa</taxon>
        <taxon>Platyhelminthes</taxon>
        <taxon>Cestoda</taxon>
        <taxon>Eucestoda</taxon>
        <taxon>Cyclophyllidea</taxon>
        <taxon>Mesocestoididae</taxon>
        <taxon>Mesocestoides</taxon>
    </lineage>
</organism>
<dbReference type="SUPFAM" id="SSF52540">
    <property type="entry name" value="P-loop containing nucleoside triphosphate hydrolases"/>
    <property type="match status" value="1"/>
</dbReference>
<dbReference type="InterPro" id="IPR052807">
    <property type="entry name" value="Mito_transl_resp_regulator"/>
</dbReference>
<evidence type="ECO:0000259" key="2">
    <source>
        <dbReference type="Pfam" id="PF01926"/>
    </source>
</evidence>
<dbReference type="OrthoDB" id="1696305at2759"/>
<dbReference type="CDD" id="cd01855">
    <property type="entry name" value="YqeH"/>
    <property type="match status" value="1"/>
</dbReference>
<keyword evidence="4" id="KW-1185">Reference proteome</keyword>
<accession>A0A0R3UBP9</accession>
<dbReference type="AlphaFoldDB" id="A0A0R3UBP9"/>
<evidence type="ECO:0000313" key="3">
    <source>
        <dbReference type="EMBL" id="VDD78345.1"/>
    </source>
</evidence>
<proteinExistence type="predicted"/>
<protein>
    <recommendedName>
        <fullName evidence="2">G domain-containing protein</fullName>
    </recommendedName>
</protein>
<name>A0A0R3UBP9_MESCO</name>
<dbReference type="Pfam" id="PF01926">
    <property type="entry name" value="MMR_HSR1"/>
    <property type="match status" value="1"/>
</dbReference>
<reference evidence="3 4" key="1">
    <citation type="submission" date="2018-10" db="EMBL/GenBank/DDBJ databases">
        <authorList>
            <consortium name="Pathogen Informatics"/>
        </authorList>
    </citation>
    <scope>NUCLEOTIDE SEQUENCE [LARGE SCALE GENOMIC DNA]</scope>
</reference>
<dbReference type="PANTHER" id="PTHR46406:SF1">
    <property type="entry name" value="NITRIC OXIDE-ASSOCIATED PROTEIN 1"/>
    <property type="match status" value="1"/>
</dbReference>